<evidence type="ECO:0000313" key="5">
    <source>
        <dbReference type="Proteomes" id="UP000064243"/>
    </source>
</evidence>
<dbReference type="EMBL" id="LDUG01000015">
    <property type="protein sequence ID" value="KVW97551.1"/>
    <property type="molecule type" value="Genomic_DNA"/>
</dbReference>
<dbReference type="Gene3D" id="3.40.190.10">
    <property type="entry name" value="Periplasmic binding protein-like II"/>
    <property type="match status" value="2"/>
</dbReference>
<evidence type="ECO:0000256" key="1">
    <source>
        <dbReference type="ARBA" id="ARBA00007162"/>
    </source>
</evidence>
<evidence type="ECO:0000256" key="3">
    <source>
        <dbReference type="SAM" id="SignalP"/>
    </source>
</evidence>
<dbReference type="CDD" id="cd01071">
    <property type="entry name" value="PBP2_PhnD_like"/>
    <property type="match status" value="1"/>
</dbReference>
<comment type="similarity">
    <text evidence="1">Belongs to the phosphate/phosphite/phosphonate binding protein family.</text>
</comment>
<feature type="chain" id="PRO_5007125746" evidence="3">
    <location>
        <begin position="26"/>
        <end position="289"/>
    </location>
</feature>
<dbReference type="PANTHER" id="PTHR35841">
    <property type="entry name" value="PHOSPHONATES-BINDING PERIPLASMIC PROTEIN"/>
    <property type="match status" value="1"/>
</dbReference>
<evidence type="ECO:0000256" key="2">
    <source>
        <dbReference type="ARBA" id="ARBA00022729"/>
    </source>
</evidence>
<dbReference type="NCBIfam" id="TIGR03431">
    <property type="entry name" value="PhnD"/>
    <property type="match status" value="1"/>
</dbReference>
<keyword evidence="2 3" id="KW-0732">Signal</keyword>
<proteinExistence type="inferred from homology"/>
<dbReference type="PANTHER" id="PTHR35841:SF1">
    <property type="entry name" value="PHOSPHONATES-BINDING PERIPLASMIC PROTEIN"/>
    <property type="match status" value="1"/>
</dbReference>
<dbReference type="GO" id="GO:0055085">
    <property type="term" value="P:transmembrane transport"/>
    <property type="evidence" value="ECO:0007669"/>
    <property type="project" value="InterPro"/>
</dbReference>
<keyword evidence="5" id="KW-1185">Reference proteome</keyword>
<dbReference type="SUPFAM" id="SSF53850">
    <property type="entry name" value="Periplasmic binding protein-like II"/>
    <property type="match status" value="1"/>
</dbReference>
<dbReference type="GO" id="GO:0043190">
    <property type="term" value="C:ATP-binding cassette (ABC) transporter complex"/>
    <property type="evidence" value="ECO:0007669"/>
    <property type="project" value="InterPro"/>
</dbReference>
<dbReference type="PATRIC" id="fig|36861.3.peg.238"/>
<feature type="signal peptide" evidence="3">
    <location>
        <begin position="1"/>
        <end position="25"/>
    </location>
</feature>
<dbReference type="NCBIfam" id="TIGR01098">
    <property type="entry name" value="3A0109s03R"/>
    <property type="match status" value="1"/>
</dbReference>
<dbReference type="InterPro" id="IPR017797">
    <property type="entry name" value="Phosphnate-bd"/>
</dbReference>
<name>A0A106BS09_THIDE</name>
<dbReference type="AlphaFoldDB" id="A0A106BS09"/>
<comment type="caution">
    <text evidence="4">The sequence shown here is derived from an EMBL/GenBank/DDBJ whole genome shotgun (WGS) entry which is preliminary data.</text>
</comment>
<accession>A0A106BS09</accession>
<organism evidence="4 5">
    <name type="scientific">Thiobacillus denitrificans</name>
    <dbReference type="NCBI Taxonomy" id="36861"/>
    <lineage>
        <taxon>Bacteria</taxon>
        <taxon>Pseudomonadati</taxon>
        <taxon>Pseudomonadota</taxon>
        <taxon>Betaproteobacteria</taxon>
        <taxon>Nitrosomonadales</taxon>
        <taxon>Thiobacillaceae</taxon>
        <taxon>Thiobacillus</taxon>
    </lineage>
</organism>
<dbReference type="OrthoDB" id="225238at2"/>
<dbReference type="InterPro" id="IPR005770">
    <property type="entry name" value="PhnD"/>
</dbReference>
<dbReference type="Pfam" id="PF12974">
    <property type="entry name" value="Phosphonate-bd"/>
    <property type="match status" value="1"/>
</dbReference>
<dbReference type="RefSeq" id="WP_059752147.1">
    <property type="nucleotide sequence ID" value="NZ_LDUG01000015.1"/>
</dbReference>
<reference evidence="4 5" key="1">
    <citation type="journal article" date="2015" name="Appl. Environ. Microbiol.">
        <title>Aerobic and Anaerobic Thiosulfate Oxidation by a Cold-Adapted, Subglacial Chemoautotroph.</title>
        <authorList>
            <person name="Harrold Z.R."/>
            <person name="Skidmore M.L."/>
            <person name="Hamilton T.L."/>
            <person name="Desch L."/>
            <person name="Amada K."/>
            <person name="van Gelder W."/>
            <person name="Glover K."/>
            <person name="Roden E.E."/>
            <person name="Boyd E.S."/>
        </authorList>
    </citation>
    <scope>NUCLEOTIDE SEQUENCE [LARGE SCALE GENOMIC DNA]</scope>
    <source>
        <strain evidence="4 5">RG</strain>
    </source>
</reference>
<evidence type="ECO:0000313" key="4">
    <source>
        <dbReference type="EMBL" id="KVW97551.1"/>
    </source>
</evidence>
<dbReference type="Proteomes" id="UP000064243">
    <property type="component" value="Unassembled WGS sequence"/>
</dbReference>
<sequence>MYLKPTLMASALALTLSLAAVSAQARDIVMGILPAENNEEMIAKFEPMRAHLEKKLGQKVKLYTATDYSGVIEAMKKKRLDIAWFGALSYYLAEREAGAEAFAVGIGSSGKPTYWGYLLVPADSPAKSLADLRGKSAAFVEPASGSGGLAPTYMVKKASGMTPEQFFGKFTWAGSHDASIMAVKNGTVDVAAAADATYERMIKAGIINADTLRIVARLELPGPPLTYRKDLPSDLKKKIQDAIVNAHNEGVKVSGFGTIARYDAITPADYQPVRDMVNELSLKREQLLK</sequence>
<protein>
    <submittedName>
        <fullName evidence="4">Phosphonate ABC transporter substrate-binding protein</fullName>
    </submittedName>
</protein>
<gene>
    <name evidence="4" type="ORF">ABW22_03935</name>
</gene>
<dbReference type="GO" id="GO:0015716">
    <property type="term" value="P:organic phosphonate transport"/>
    <property type="evidence" value="ECO:0007669"/>
    <property type="project" value="InterPro"/>
</dbReference>